<reference evidence="3 4" key="1">
    <citation type="submission" date="2020-09" db="EMBL/GenBank/DDBJ databases">
        <title>Novel species of Mucilaginibacter isolated from a glacier on the Tibetan Plateau.</title>
        <authorList>
            <person name="Liu Q."/>
            <person name="Xin Y.-H."/>
        </authorList>
    </citation>
    <scope>NUCLEOTIDE SEQUENCE [LARGE SCALE GENOMIC DNA]</scope>
    <source>
        <strain evidence="3 4">CGMCC 1.13878</strain>
    </source>
</reference>
<keyword evidence="2" id="KW-0732">Signal</keyword>
<name>A0ABR7WZY8_9SPHI</name>
<evidence type="ECO:0000313" key="3">
    <source>
        <dbReference type="EMBL" id="MBD1383891.1"/>
    </source>
</evidence>
<evidence type="ECO:0000256" key="2">
    <source>
        <dbReference type="SAM" id="SignalP"/>
    </source>
</evidence>
<keyword evidence="4" id="KW-1185">Reference proteome</keyword>
<sequence>MKKVIKGFFMLALVLVSSSKLFAQVNVSLSINIAPPALPVYTQPVCPVDGYLWVPGYWAYDNNMGDYYWVPGVWVSPPRPHYLWTPGYWAYNGNIYSFHPGYWGTRVGFYGGVNYGYGYSGSGYGGGRWVGNSFNYNTAVVNVNKTIVKNTYIDNTVIVNNSTTINNRSSFNGKGGITAKPRPEELAAMKEKHVQPTPDQLSHQQAAMANRSQHVSANQGKPAVTAYNKVNGDGFGQKGRPAKIAAVKNDANQQIDNAAKKTDAVNPATTRPAKIAADKNDANQQIDNAAKKTDAVNPATARPAKIAAVKNRANQPGDNMAKRPDVMSPVAARPKQPKYAVNKPQPVKMIKAQPARQIRQPAQHAERAREKQPREK</sequence>
<organism evidence="3 4">
    <name type="scientific">Mucilaginibacter rigui</name>
    <dbReference type="NCBI Taxonomy" id="534635"/>
    <lineage>
        <taxon>Bacteria</taxon>
        <taxon>Pseudomonadati</taxon>
        <taxon>Bacteroidota</taxon>
        <taxon>Sphingobacteriia</taxon>
        <taxon>Sphingobacteriales</taxon>
        <taxon>Sphingobacteriaceae</taxon>
        <taxon>Mucilaginibacter</taxon>
    </lineage>
</organism>
<comment type="caution">
    <text evidence="3">The sequence shown here is derived from an EMBL/GenBank/DDBJ whole genome shotgun (WGS) entry which is preliminary data.</text>
</comment>
<dbReference type="Proteomes" id="UP000618754">
    <property type="component" value="Unassembled WGS sequence"/>
</dbReference>
<feature type="signal peptide" evidence="2">
    <location>
        <begin position="1"/>
        <end position="23"/>
    </location>
</feature>
<gene>
    <name evidence="3" type="ORF">IDJ75_01255</name>
</gene>
<accession>A0ABR7WZY8</accession>
<feature type="compositionally biased region" description="Basic and acidic residues" evidence="1">
    <location>
        <begin position="364"/>
        <end position="376"/>
    </location>
</feature>
<dbReference type="RefSeq" id="WP_191173804.1">
    <property type="nucleotide sequence ID" value="NZ_JACWMW010000001.1"/>
</dbReference>
<feature type="compositionally biased region" description="Low complexity" evidence="1">
    <location>
        <begin position="352"/>
        <end position="363"/>
    </location>
</feature>
<dbReference type="Pfam" id="PF12779">
    <property type="entry name" value="WXXGXW"/>
    <property type="match status" value="2"/>
</dbReference>
<proteinExistence type="predicted"/>
<protein>
    <submittedName>
        <fullName evidence="3">YXWGXW repeat-containing protein</fullName>
    </submittedName>
</protein>
<dbReference type="EMBL" id="JACWMW010000001">
    <property type="protein sequence ID" value="MBD1383891.1"/>
    <property type="molecule type" value="Genomic_DNA"/>
</dbReference>
<dbReference type="InterPro" id="IPR024447">
    <property type="entry name" value="YXWGXW_rpt"/>
</dbReference>
<feature type="chain" id="PRO_5046032422" evidence="2">
    <location>
        <begin position="24"/>
        <end position="376"/>
    </location>
</feature>
<evidence type="ECO:0000313" key="4">
    <source>
        <dbReference type="Proteomes" id="UP000618754"/>
    </source>
</evidence>
<evidence type="ECO:0000256" key="1">
    <source>
        <dbReference type="SAM" id="MobiDB-lite"/>
    </source>
</evidence>
<feature type="region of interest" description="Disordered" evidence="1">
    <location>
        <begin position="313"/>
        <end position="376"/>
    </location>
</feature>